<dbReference type="InterPro" id="IPR035952">
    <property type="entry name" value="Rhomboid-like_sf"/>
</dbReference>
<evidence type="ECO:0000259" key="7">
    <source>
        <dbReference type="Pfam" id="PF01694"/>
    </source>
</evidence>
<evidence type="ECO:0000256" key="5">
    <source>
        <dbReference type="SAM" id="MobiDB-lite"/>
    </source>
</evidence>
<feature type="transmembrane region" description="Helical" evidence="6">
    <location>
        <begin position="162"/>
        <end position="187"/>
    </location>
</feature>
<evidence type="ECO:0000256" key="3">
    <source>
        <dbReference type="ARBA" id="ARBA00022989"/>
    </source>
</evidence>
<accession>A0A0P7U3R3</accession>
<comment type="subcellular location">
    <subcellularLocation>
        <location evidence="1">Membrane</location>
        <topology evidence="1">Multi-pass membrane protein</topology>
    </subcellularLocation>
</comment>
<comment type="caution">
    <text evidence="8">The sequence shown here is derived from an EMBL/GenBank/DDBJ whole genome shotgun (WGS) entry which is preliminary data.</text>
</comment>
<evidence type="ECO:0000256" key="2">
    <source>
        <dbReference type="ARBA" id="ARBA00022692"/>
    </source>
</evidence>
<feature type="transmembrane region" description="Helical" evidence="6">
    <location>
        <begin position="96"/>
        <end position="118"/>
    </location>
</feature>
<feature type="domain" description="Peptidase S54 rhomboid" evidence="7">
    <location>
        <begin position="55"/>
        <end position="192"/>
    </location>
</feature>
<dbReference type="AlphaFoldDB" id="A0A0P7U3R3"/>
<feature type="transmembrane region" description="Helical" evidence="6">
    <location>
        <begin position="60"/>
        <end position="84"/>
    </location>
</feature>
<proteinExistence type="predicted"/>
<sequence length="370" mass="39244">MCGIVAGKLAQGFFVQLSCGVAVAIAASVLLFTISALTDTSSDDLGLDSSALLKGRVHKLFTYSFIHENIATLLLSSGALIVFGGGLERSVGTVRFLHHLLLLPACAGLLHTLLMLLLHDNVAHDSVRGLIPATLALVGVASVRSLMRRGVLLGVSVPTASLPWVLVLVAHLVPGTVFLCNVLAVAVGQIYGKGWVRVLNISESRASVLDKKMPFRLLRMWRWASYLPASAEERQKILHPLCKPVPGSYPVQAYAPAASVLPTQAMSGLPLMYEGWQHSSYAHGGHNPPYAHHGHGHGHWHAAATSWSGSHWTQGSASAHFQNYTSPPPVLPAEPQAQSTPLTATGGFPADLSGPPLPSMSTHTAHVLLS</sequence>
<keyword evidence="4 6" id="KW-0472">Membrane</keyword>
<dbReference type="STRING" id="113540.ENSSFOP00015006154"/>
<feature type="transmembrane region" description="Helical" evidence="6">
    <location>
        <begin position="13"/>
        <end position="39"/>
    </location>
</feature>
<gene>
    <name evidence="8" type="ORF">Z043_112527</name>
</gene>
<evidence type="ECO:0000256" key="1">
    <source>
        <dbReference type="ARBA" id="ARBA00004141"/>
    </source>
</evidence>
<evidence type="ECO:0000313" key="9">
    <source>
        <dbReference type="Proteomes" id="UP000034805"/>
    </source>
</evidence>
<evidence type="ECO:0000313" key="8">
    <source>
        <dbReference type="EMBL" id="KPP68770.1"/>
    </source>
</evidence>
<dbReference type="Proteomes" id="UP000034805">
    <property type="component" value="Unassembled WGS sequence"/>
</dbReference>
<dbReference type="PANTHER" id="PTHR43066:SF12">
    <property type="entry name" value="RHOMBOID DOMAIN-CONTAINING 2"/>
    <property type="match status" value="1"/>
</dbReference>
<dbReference type="PANTHER" id="PTHR43066">
    <property type="entry name" value="RHOMBOID-RELATED PROTEIN"/>
    <property type="match status" value="1"/>
</dbReference>
<evidence type="ECO:0000256" key="4">
    <source>
        <dbReference type="ARBA" id="ARBA00023136"/>
    </source>
</evidence>
<dbReference type="EMBL" id="JARO02004295">
    <property type="protein sequence ID" value="KPP68770.1"/>
    <property type="molecule type" value="Genomic_DNA"/>
</dbReference>
<feature type="region of interest" description="Disordered" evidence="5">
    <location>
        <begin position="319"/>
        <end position="370"/>
    </location>
</feature>
<reference evidence="8 9" key="1">
    <citation type="submission" date="2015-08" db="EMBL/GenBank/DDBJ databases">
        <title>The genome of the Asian arowana (Scleropages formosus).</title>
        <authorList>
            <person name="Tan M.H."/>
            <person name="Gan H.M."/>
            <person name="Croft L.J."/>
            <person name="Austin C.M."/>
        </authorList>
    </citation>
    <scope>NUCLEOTIDE SEQUENCE [LARGE SCALE GENOMIC DNA]</scope>
    <source>
        <strain evidence="8">Aro1</strain>
    </source>
</reference>
<keyword evidence="3 6" id="KW-1133">Transmembrane helix</keyword>
<dbReference type="SUPFAM" id="SSF144091">
    <property type="entry name" value="Rhomboid-like"/>
    <property type="match status" value="1"/>
</dbReference>
<dbReference type="Gene3D" id="1.20.1540.10">
    <property type="entry name" value="Rhomboid-like"/>
    <property type="match status" value="1"/>
</dbReference>
<evidence type="ECO:0000256" key="6">
    <source>
        <dbReference type="SAM" id="Phobius"/>
    </source>
</evidence>
<dbReference type="InterPro" id="IPR022764">
    <property type="entry name" value="Peptidase_S54_rhomboid_dom"/>
</dbReference>
<dbReference type="GO" id="GO:0004252">
    <property type="term" value="F:serine-type endopeptidase activity"/>
    <property type="evidence" value="ECO:0007669"/>
    <property type="project" value="InterPro"/>
</dbReference>
<protein>
    <recommendedName>
        <fullName evidence="7">Peptidase S54 rhomboid domain-containing protein</fullName>
    </recommendedName>
</protein>
<organism evidence="8 9">
    <name type="scientific">Scleropages formosus</name>
    <name type="common">Asian bonytongue</name>
    <name type="synonym">Osteoglossum formosum</name>
    <dbReference type="NCBI Taxonomy" id="113540"/>
    <lineage>
        <taxon>Eukaryota</taxon>
        <taxon>Metazoa</taxon>
        <taxon>Chordata</taxon>
        <taxon>Craniata</taxon>
        <taxon>Vertebrata</taxon>
        <taxon>Euteleostomi</taxon>
        <taxon>Actinopterygii</taxon>
        <taxon>Neopterygii</taxon>
        <taxon>Teleostei</taxon>
        <taxon>Osteoglossocephala</taxon>
        <taxon>Osteoglossomorpha</taxon>
        <taxon>Osteoglossiformes</taxon>
        <taxon>Osteoglossidae</taxon>
        <taxon>Scleropages</taxon>
    </lineage>
</organism>
<dbReference type="GO" id="GO:0016020">
    <property type="term" value="C:membrane"/>
    <property type="evidence" value="ECO:0007669"/>
    <property type="project" value="UniProtKB-SubCell"/>
</dbReference>
<name>A0A0P7U3R3_SCLFO</name>
<dbReference type="Pfam" id="PF01694">
    <property type="entry name" value="Rhomboid"/>
    <property type="match status" value="1"/>
</dbReference>
<keyword evidence="2 6" id="KW-0812">Transmembrane</keyword>
<feature type="transmembrane region" description="Helical" evidence="6">
    <location>
        <begin position="130"/>
        <end position="147"/>
    </location>
</feature>